<proteinExistence type="predicted"/>
<dbReference type="AlphaFoldDB" id="A0A1G7LR48"/>
<name>A0A1G7LR48_THETY</name>
<dbReference type="RefSeq" id="WP_074592297.1">
    <property type="nucleotide sequence ID" value="NZ_FNBS01000015.1"/>
</dbReference>
<evidence type="ECO:0000313" key="1">
    <source>
        <dbReference type="EMBL" id="SDF51992.1"/>
    </source>
</evidence>
<reference evidence="1 2" key="1">
    <citation type="submission" date="2016-10" db="EMBL/GenBank/DDBJ databases">
        <authorList>
            <person name="de Groot N.N."/>
        </authorList>
    </citation>
    <scope>NUCLEOTIDE SEQUENCE [LARGE SCALE GENOMIC DNA]</scope>
    <source>
        <strain evidence="1 2">DSM 569</strain>
    </source>
</reference>
<accession>A0A1G7LR48</accession>
<dbReference type="EMBL" id="FNBS01000015">
    <property type="protein sequence ID" value="SDF51992.1"/>
    <property type="molecule type" value="Genomic_DNA"/>
</dbReference>
<protein>
    <submittedName>
        <fullName evidence="1">Uncharacterized protein</fullName>
    </submittedName>
</protein>
<evidence type="ECO:0000313" key="2">
    <source>
        <dbReference type="Proteomes" id="UP000183404"/>
    </source>
</evidence>
<dbReference type="Proteomes" id="UP000183404">
    <property type="component" value="Unassembled WGS sequence"/>
</dbReference>
<organism evidence="1 2">
    <name type="scientific">Thermoanaerobacter thermohydrosulfuricus</name>
    <name type="common">Clostridium thermohydrosulfuricum</name>
    <dbReference type="NCBI Taxonomy" id="1516"/>
    <lineage>
        <taxon>Bacteria</taxon>
        <taxon>Bacillati</taxon>
        <taxon>Bacillota</taxon>
        <taxon>Clostridia</taxon>
        <taxon>Thermoanaerobacterales</taxon>
        <taxon>Thermoanaerobacteraceae</taxon>
        <taxon>Thermoanaerobacter</taxon>
    </lineage>
</organism>
<sequence length="153" mass="18744">MHSNIFQLEERPLRFEEDYACEEDFYEGFVGTVADYVSEDVNREEEIKYFVEFLKKYGIMYNPEEQSIVFPEGFKIQYFRERLEKLKKIVEDITIEEFSTDSTKVWILKNLIEEKYGVYIYYKKTWKNFDEFVRYDLQEGGKYYIGSVLDYRF</sequence>
<gene>
    <name evidence="1" type="ORF">SAMN04244560_00854</name>
</gene>